<dbReference type="InterPro" id="IPR011713">
    <property type="entry name" value="Leu-rich_rpt_3"/>
</dbReference>
<dbReference type="GeneID" id="112490907"/>
<dbReference type="GO" id="GO:0043531">
    <property type="term" value="F:ADP binding"/>
    <property type="evidence" value="ECO:0007669"/>
    <property type="project" value="InterPro"/>
</dbReference>
<dbReference type="PROSITE" id="PS50104">
    <property type="entry name" value="TIR"/>
    <property type="match status" value="1"/>
</dbReference>
<evidence type="ECO:0000256" key="6">
    <source>
        <dbReference type="ARBA" id="ARBA00023027"/>
    </source>
</evidence>
<evidence type="ECO:0000256" key="7">
    <source>
        <dbReference type="ARBA" id="ARBA00047304"/>
    </source>
</evidence>
<accession>A0A6P6FZG1</accession>
<dbReference type="GO" id="GO:0007165">
    <property type="term" value="P:signal transduction"/>
    <property type="evidence" value="ECO:0007669"/>
    <property type="project" value="InterPro"/>
</dbReference>
<dbReference type="Pfam" id="PF07725">
    <property type="entry name" value="LRR_3"/>
    <property type="match status" value="1"/>
</dbReference>
<evidence type="ECO:0000259" key="8">
    <source>
        <dbReference type="PROSITE" id="PS50104"/>
    </source>
</evidence>
<dbReference type="SMART" id="SM00255">
    <property type="entry name" value="TIR"/>
    <property type="match status" value="1"/>
</dbReference>
<proteinExistence type="predicted"/>
<dbReference type="InterPro" id="IPR045344">
    <property type="entry name" value="C-JID"/>
</dbReference>
<evidence type="ECO:0000256" key="2">
    <source>
        <dbReference type="ARBA" id="ARBA00022614"/>
    </source>
</evidence>
<dbReference type="AlphaFoldDB" id="A0A6P6FZG1"/>
<keyword evidence="6" id="KW-0520">NAD</keyword>
<dbReference type="InterPro" id="IPR035897">
    <property type="entry name" value="Toll_tir_struct_dom_sf"/>
</dbReference>
<dbReference type="Gene3D" id="3.40.50.10140">
    <property type="entry name" value="Toll/interleukin-1 receptor homology (TIR) domain"/>
    <property type="match status" value="1"/>
</dbReference>
<dbReference type="InterPro" id="IPR058192">
    <property type="entry name" value="WHD_ROQ1-like"/>
</dbReference>
<protein>
    <recommendedName>
        <fullName evidence="1">ADP-ribosyl cyclase/cyclic ADP-ribose hydrolase</fullName>
        <ecNumber evidence="1">3.2.2.6</ecNumber>
    </recommendedName>
</protein>
<dbReference type="Gene3D" id="1.10.8.430">
    <property type="entry name" value="Helical domain of apoptotic protease-activating factors"/>
    <property type="match status" value="1"/>
</dbReference>
<name>A0A6P6FZG1_ZIZJJ</name>
<dbReference type="InterPro" id="IPR002182">
    <property type="entry name" value="NB-ARC"/>
</dbReference>
<evidence type="ECO:0000313" key="10">
    <source>
        <dbReference type="RefSeq" id="XP_024927213.1"/>
    </source>
</evidence>
<dbReference type="SUPFAM" id="SSF52200">
    <property type="entry name" value="Toll/Interleukin receptor TIR domain"/>
    <property type="match status" value="1"/>
</dbReference>
<dbReference type="Pfam" id="PF00931">
    <property type="entry name" value="NB-ARC"/>
    <property type="match status" value="1"/>
</dbReference>
<dbReference type="FunFam" id="1.10.8.430:FF:000002">
    <property type="entry name" value="Disease resistance protein (TIR-NBS-LRR class)"/>
    <property type="match status" value="1"/>
</dbReference>
<dbReference type="GO" id="GO:0006952">
    <property type="term" value="P:defense response"/>
    <property type="evidence" value="ECO:0007669"/>
    <property type="project" value="UniProtKB-KW"/>
</dbReference>
<evidence type="ECO:0000256" key="3">
    <source>
        <dbReference type="ARBA" id="ARBA00022737"/>
    </source>
</evidence>
<dbReference type="InterPro" id="IPR036390">
    <property type="entry name" value="WH_DNA-bd_sf"/>
</dbReference>
<dbReference type="Pfam" id="PF23282">
    <property type="entry name" value="WHD_ROQ1"/>
    <property type="match status" value="1"/>
</dbReference>
<dbReference type="PRINTS" id="PR00364">
    <property type="entry name" value="DISEASERSIST"/>
</dbReference>
<dbReference type="InterPro" id="IPR001611">
    <property type="entry name" value="Leu-rich_rpt"/>
</dbReference>
<keyword evidence="4" id="KW-0378">Hydrolase</keyword>
<dbReference type="PANTHER" id="PTHR11017:SF479">
    <property type="entry name" value="DISEASE RESISTANCE PROTEIN (TIR-NBS-LRR CLASS) FAMILY"/>
    <property type="match status" value="1"/>
</dbReference>
<evidence type="ECO:0000256" key="5">
    <source>
        <dbReference type="ARBA" id="ARBA00022821"/>
    </source>
</evidence>
<sequence>MAESASSSSSAVYPPQQNQEKYDVFLSFRGEDTRDKFTSHLYDALHHGKKIYTYMDLGLDKGDEIWPALVTAIRQSKLSIIIFSENYASSSWCLDELLYIIDCMRTNGQFVIPVFYDIDPSHVRKQEGSFAAAFAQHELRFKDKESKEKVNQWRAALEEVANLCGWDSTVTRPDSRLVKAIVEDIMWKLNSISPSDHHLEGLVGIDKRYQQIKSLLCIGCPDVRIVGLLGMGGIGKTTIARVLFQLLSSQFESSYFLKGVREKSEKGELDYWRKELLSALLEDNNLNMSNSYIESDFVRRRLQRKRVLVVFDDVDKPKQFESLVKVHDLFGPGSRIIVTTRDEHVLNNIEAHIQRVEELSDDEAFQLLHLNAFRTRSPATDYSELSRRVVDYAKGIPLALEIMGSFLSDKSIQEWESALRKMKTTSNQDIHNVLRISYDRLDQKEKDLFLDIACFFKGEDVNNVQKVLDGCDFYVDIGLKILKQKSLITIENNLLQMHDLIQEMGWEIVRQECLKEPGSRSRLWIAEDVYHVLKNNTGTKTVEGLYLDVNNIGEVELCSSIFSNMYNLRLLKIYNHRAGNCIQNCKVCLPQGLEHLPDNLRYLFWEGYPLKSLPSKFCPEKLLELSMTHSQLEQLWDGVQNFRNLRKIDLSYSVHLTQIPNLSLASSLVSINLEKCTSLLELPSYFQHLNNVTYLNIRYCSNLKILSEIPRNIEYLDLCGTGVEELPPSFSDLYKLRVLDLGKFAGLENFLGSTFKPMSLNHLTFLDKFYPEIEPLDLSTTYIRALPSSIKHLSSLIQLDLQQSPLDCLRFLNFSEIDSIGDLQSPYLEDTEITELVPTNVYRLEWFLPSRCLKLSKLPLLDSLCSLCTLDLSYCARLVIPDCIGCLSSLQSLNLSGSSIKSIPASIKQLCKLNSLNISNCRSLKSLPDELPWFLQQLEASGCTSLEKVPSLSAALKRGWDRTKVHGIKPSEDFIFFNCPKLNENAKNNIMEDSQLRILRIATLAKIRPVNVGSYPSGSARVSICCPGSEIPRQFNNQNVASSTYINCPPEWFNTNLLGFAVCAAVEFNECFSDDENFLSRHSPFESQFETGVNGESYKFDHTLLDWDGCSIVPKGKIRVEKSNYLFLWYHYCKTHSYNGMTDVKFDLKPLMIEHDYINLCNVKKYGIRPLYAQDAKDVFNQDVFEASASEAVISNDEDRSEMPWIKTLSRKINFFDR</sequence>
<dbReference type="SUPFAM" id="SSF46785">
    <property type="entry name" value="Winged helix' DNA-binding domain"/>
    <property type="match status" value="1"/>
</dbReference>
<evidence type="ECO:0000313" key="9">
    <source>
        <dbReference type="Proteomes" id="UP001652623"/>
    </source>
</evidence>
<evidence type="ECO:0000313" key="11">
    <source>
        <dbReference type="RefSeq" id="XP_024927214.1"/>
    </source>
</evidence>
<organism evidence="9 10">
    <name type="scientific">Ziziphus jujuba</name>
    <name type="common">Chinese jujube</name>
    <name type="synonym">Ziziphus sativa</name>
    <dbReference type="NCBI Taxonomy" id="326968"/>
    <lineage>
        <taxon>Eukaryota</taxon>
        <taxon>Viridiplantae</taxon>
        <taxon>Streptophyta</taxon>
        <taxon>Embryophyta</taxon>
        <taxon>Tracheophyta</taxon>
        <taxon>Spermatophyta</taxon>
        <taxon>Magnoliopsida</taxon>
        <taxon>eudicotyledons</taxon>
        <taxon>Gunneridae</taxon>
        <taxon>Pentapetalae</taxon>
        <taxon>rosids</taxon>
        <taxon>fabids</taxon>
        <taxon>Rosales</taxon>
        <taxon>Rhamnaceae</taxon>
        <taxon>Paliureae</taxon>
        <taxon>Ziziphus</taxon>
    </lineage>
</organism>
<keyword evidence="5" id="KW-0611">Plant defense</keyword>
<dbReference type="KEGG" id="zju:112490907"/>
<dbReference type="Pfam" id="PF01582">
    <property type="entry name" value="TIR"/>
    <property type="match status" value="1"/>
</dbReference>
<dbReference type="SUPFAM" id="SSF52540">
    <property type="entry name" value="P-loop containing nucleoside triphosphate hydrolases"/>
    <property type="match status" value="1"/>
</dbReference>
<dbReference type="Pfam" id="PF20160">
    <property type="entry name" value="C-JID"/>
    <property type="match status" value="1"/>
</dbReference>
<evidence type="ECO:0000256" key="1">
    <source>
        <dbReference type="ARBA" id="ARBA00011982"/>
    </source>
</evidence>
<keyword evidence="9" id="KW-1185">Reference proteome</keyword>
<reference evidence="10 11" key="1">
    <citation type="submission" date="2025-04" db="UniProtKB">
        <authorList>
            <consortium name="RefSeq"/>
        </authorList>
    </citation>
    <scope>IDENTIFICATION</scope>
    <source>
        <tissue evidence="10 11">In vitro plantlets</tissue>
    </source>
</reference>
<dbReference type="GO" id="GO:0061809">
    <property type="term" value="F:NAD+ nucleosidase activity, cyclic ADP-ribose generating"/>
    <property type="evidence" value="ECO:0007669"/>
    <property type="project" value="UniProtKB-EC"/>
</dbReference>
<dbReference type="InterPro" id="IPR000157">
    <property type="entry name" value="TIR_dom"/>
</dbReference>
<dbReference type="PROSITE" id="PS51450">
    <property type="entry name" value="LRR"/>
    <property type="match status" value="1"/>
</dbReference>
<dbReference type="InterPro" id="IPR042197">
    <property type="entry name" value="Apaf_helical"/>
</dbReference>
<dbReference type="Gene3D" id="3.40.50.300">
    <property type="entry name" value="P-loop containing nucleotide triphosphate hydrolases"/>
    <property type="match status" value="1"/>
</dbReference>
<dbReference type="InterPro" id="IPR027417">
    <property type="entry name" value="P-loop_NTPase"/>
</dbReference>
<keyword evidence="3" id="KW-0677">Repeat</keyword>
<dbReference type="FunFam" id="3.40.50.10140:FF:000007">
    <property type="entry name" value="Disease resistance protein (TIR-NBS-LRR class)"/>
    <property type="match status" value="1"/>
</dbReference>
<dbReference type="InterPro" id="IPR044974">
    <property type="entry name" value="Disease_R_plants"/>
</dbReference>
<gene>
    <name evidence="10 11" type="primary">LOC112490907</name>
</gene>
<dbReference type="PANTHER" id="PTHR11017">
    <property type="entry name" value="LEUCINE-RICH REPEAT-CONTAINING PROTEIN"/>
    <property type="match status" value="1"/>
</dbReference>
<dbReference type="RefSeq" id="XP_024927213.1">
    <property type="nucleotide sequence ID" value="XM_025071445.1"/>
</dbReference>
<keyword evidence="2" id="KW-0433">Leucine-rich repeat</keyword>
<dbReference type="Gene3D" id="3.80.10.10">
    <property type="entry name" value="Ribonuclease Inhibitor"/>
    <property type="match status" value="2"/>
</dbReference>
<feature type="domain" description="TIR" evidence="8">
    <location>
        <begin position="20"/>
        <end position="185"/>
    </location>
</feature>
<dbReference type="SUPFAM" id="SSF52058">
    <property type="entry name" value="L domain-like"/>
    <property type="match status" value="1"/>
</dbReference>
<dbReference type="Proteomes" id="UP001652623">
    <property type="component" value="Chromosome 8"/>
</dbReference>
<dbReference type="EC" id="3.2.2.6" evidence="1"/>
<evidence type="ECO:0000256" key="4">
    <source>
        <dbReference type="ARBA" id="ARBA00022801"/>
    </source>
</evidence>
<comment type="catalytic activity">
    <reaction evidence="7">
        <text>NAD(+) + H2O = ADP-D-ribose + nicotinamide + H(+)</text>
        <dbReference type="Rhea" id="RHEA:16301"/>
        <dbReference type="ChEBI" id="CHEBI:15377"/>
        <dbReference type="ChEBI" id="CHEBI:15378"/>
        <dbReference type="ChEBI" id="CHEBI:17154"/>
        <dbReference type="ChEBI" id="CHEBI:57540"/>
        <dbReference type="ChEBI" id="CHEBI:57967"/>
        <dbReference type="EC" id="3.2.2.6"/>
    </reaction>
    <physiologicalReaction direction="left-to-right" evidence="7">
        <dbReference type="Rhea" id="RHEA:16302"/>
    </physiologicalReaction>
</comment>
<dbReference type="RefSeq" id="XP_024927214.1">
    <property type="nucleotide sequence ID" value="XM_025071446.1"/>
</dbReference>
<dbReference type="InterPro" id="IPR032675">
    <property type="entry name" value="LRR_dom_sf"/>
</dbReference>